<dbReference type="Pfam" id="PF06253">
    <property type="entry name" value="MTTB"/>
    <property type="match status" value="1"/>
</dbReference>
<dbReference type="GO" id="GO:0008168">
    <property type="term" value="F:methyltransferase activity"/>
    <property type="evidence" value="ECO:0007669"/>
    <property type="project" value="UniProtKB-KW"/>
</dbReference>
<evidence type="ECO:0000313" key="7">
    <source>
        <dbReference type="Proteomes" id="UP000287447"/>
    </source>
</evidence>
<protein>
    <recommendedName>
        <fullName evidence="4">Methyltransferase</fullName>
        <ecNumber evidence="4">2.1.1.-</ecNumber>
    </recommendedName>
</protein>
<accession>A0A3S2Z5J6</accession>
<sequence>MARRPRAEGKARARERTSPAGSLKQLPFSTYRNPYAPIEVVSADQLEAVHLASLQVLEEIGMNFLLPEAKEILKKAGADVDPNSDRVRFDRGLIEQAIATVPPVFTLHSRNPERAREIGGNAINVTSIASPPNAIDMSGGRRPGNRTDFGNFLRLSQYFNICHMLGGYPVEPTDMPVPMRHLEAMQMMLELTDKVVFGYSLGRDRILDVIEMARIARGISEEQLLREPSIWTIVNTNSPLQLDIPMLWGMIEMAKRNQPVCVTPFTLAGAMAPVTMPGAVVQQNAEALAGIAFLQIVNPGAPAVYGGFTSNVDMKTGSPAFGTPEYAKATLLGAQLARRYNFPFRASNVNASNAPDAQATYESVNSAWSVVMGHTNIVMHGLGWLEGGLSASFEKFIIDVEIMQMMAQFMEPLVIDDATLGLDAIREVGPGGHFFAAQHTLERYETAFYAPFLSDWRNYETWQDAGSLDATTRAHQIYKKVLADFRAPSMDVAVAEELGAFVSKRREEGGAPMQ</sequence>
<evidence type="ECO:0000256" key="1">
    <source>
        <dbReference type="ARBA" id="ARBA00007137"/>
    </source>
</evidence>
<dbReference type="Proteomes" id="UP000287447">
    <property type="component" value="Unassembled WGS sequence"/>
</dbReference>
<dbReference type="EMBL" id="SADE01000003">
    <property type="protein sequence ID" value="RVU34607.1"/>
    <property type="molecule type" value="Genomic_DNA"/>
</dbReference>
<dbReference type="OrthoDB" id="5713681at2"/>
<dbReference type="GO" id="GO:0032259">
    <property type="term" value="P:methylation"/>
    <property type="evidence" value="ECO:0007669"/>
    <property type="project" value="UniProtKB-KW"/>
</dbReference>
<dbReference type="PIRSF" id="PIRSF037567">
    <property type="entry name" value="MTTB_MeTrfase"/>
    <property type="match status" value="1"/>
</dbReference>
<keyword evidence="3 4" id="KW-0808">Transferase</keyword>
<dbReference type="AlphaFoldDB" id="A0A3S2Z5J6"/>
<organism evidence="6 7">
    <name type="scientific">Hwanghaeella grinnelliae</name>
    <dbReference type="NCBI Taxonomy" id="2500179"/>
    <lineage>
        <taxon>Bacteria</taxon>
        <taxon>Pseudomonadati</taxon>
        <taxon>Pseudomonadota</taxon>
        <taxon>Alphaproteobacteria</taxon>
        <taxon>Rhodospirillales</taxon>
        <taxon>Rhodospirillaceae</taxon>
        <taxon>Hwanghaeella</taxon>
    </lineage>
</organism>
<feature type="compositionally biased region" description="Basic and acidic residues" evidence="5">
    <location>
        <begin position="1"/>
        <end position="17"/>
    </location>
</feature>
<comment type="similarity">
    <text evidence="1 4">Belongs to the trimethylamine methyltransferase family.</text>
</comment>
<evidence type="ECO:0000256" key="2">
    <source>
        <dbReference type="ARBA" id="ARBA00022603"/>
    </source>
</evidence>
<proteinExistence type="inferred from homology"/>
<reference evidence="7" key="1">
    <citation type="submission" date="2019-01" db="EMBL/GenBank/DDBJ databases">
        <title>Gri0909 isolated from a small marine red alga.</title>
        <authorList>
            <person name="Kim J."/>
            <person name="Jeong S.E."/>
            <person name="Jeon C.O."/>
        </authorList>
    </citation>
    <scope>NUCLEOTIDE SEQUENCE [LARGE SCALE GENOMIC DNA]</scope>
    <source>
        <strain evidence="7">Gri0909</strain>
    </source>
</reference>
<evidence type="ECO:0000256" key="4">
    <source>
        <dbReference type="PIRNR" id="PIRNR037567"/>
    </source>
</evidence>
<keyword evidence="2 6" id="KW-0489">Methyltransferase</keyword>
<evidence type="ECO:0000256" key="3">
    <source>
        <dbReference type="ARBA" id="ARBA00022679"/>
    </source>
</evidence>
<comment type="caution">
    <text evidence="6">The sequence shown here is derived from an EMBL/GenBank/DDBJ whole genome shotgun (WGS) entry which is preliminary data.</text>
</comment>
<evidence type="ECO:0000313" key="6">
    <source>
        <dbReference type="EMBL" id="RVU34607.1"/>
    </source>
</evidence>
<evidence type="ECO:0000256" key="5">
    <source>
        <dbReference type="SAM" id="MobiDB-lite"/>
    </source>
</evidence>
<name>A0A3S2Z5J6_9PROT</name>
<dbReference type="EC" id="2.1.1.-" evidence="4"/>
<dbReference type="InterPro" id="IPR010426">
    <property type="entry name" value="MTTB_MeTrfase"/>
</dbReference>
<feature type="region of interest" description="Disordered" evidence="5">
    <location>
        <begin position="1"/>
        <end position="25"/>
    </location>
</feature>
<dbReference type="RefSeq" id="WP_127766587.1">
    <property type="nucleotide sequence ID" value="NZ_SADE01000003.1"/>
</dbReference>
<dbReference type="InterPro" id="IPR038601">
    <property type="entry name" value="MttB-like_sf"/>
</dbReference>
<gene>
    <name evidence="6" type="ORF">EOI86_17235</name>
</gene>
<dbReference type="GO" id="GO:0015948">
    <property type="term" value="P:methanogenesis"/>
    <property type="evidence" value="ECO:0007669"/>
    <property type="project" value="UniProtKB-UniRule"/>
</dbReference>
<keyword evidence="7" id="KW-1185">Reference proteome</keyword>
<dbReference type="Gene3D" id="3.20.20.480">
    <property type="entry name" value="Trimethylamine methyltransferase-like"/>
    <property type="match status" value="1"/>
</dbReference>